<dbReference type="OrthoDB" id="5405911at2"/>
<dbReference type="InterPro" id="IPR016181">
    <property type="entry name" value="Acyl_CoA_acyltransferase"/>
</dbReference>
<gene>
    <name evidence="2" type="ORF">DY023_11945</name>
</gene>
<keyword evidence="3" id="KW-1185">Reference proteome</keyword>
<evidence type="ECO:0000259" key="1">
    <source>
        <dbReference type="PROSITE" id="PS51729"/>
    </source>
</evidence>
<dbReference type="EMBL" id="QUAB01000044">
    <property type="protein sequence ID" value="REJ05041.1"/>
    <property type="molecule type" value="Genomic_DNA"/>
</dbReference>
<dbReference type="AlphaFoldDB" id="A0A371NS59"/>
<dbReference type="InterPro" id="IPR031165">
    <property type="entry name" value="GNAT_YJDJ"/>
</dbReference>
<dbReference type="GO" id="GO:0016740">
    <property type="term" value="F:transferase activity"/>
    <property type="evidence" value="ECO:0007669"/>
    <property type="project" value="UniProtKB-KW"/>
</dbReference>
<dbReference type="RefSeq" id="WP_116242646.1">
    <property type="nucleotide sequence ID" value="NZ_QUAB01000044.1"/>
</dbReference>
<evidence type="ECO:0000313" key="3">
    <source>
        <dbReference type="Proteomes" id="UP000262172"/>
    </source>
</evidence>
<proteinExistence type="predicted"/>
<name>A0A371NS59_9MICO</name>
<feature type="domain" description="N-acetyltransferase" evidence="1">
    <location>
        <begin position="1"/>
        <end position="77"/>
    </location>
</feature>
<reference evidence="2 3" key="1">
    <citation type="submission" date="2018-08" db="EMBL/GenBank/DDBJ databases">
        <title>Isolation, diversity and antifungal activity of Actinobacteria from cow dung.</title>
        <authorList>
            <person name="Ling L."/>
        </authorList>
    </citation>
    <scope>NUCLEOTIDE SEQUENCE [LARGE SCALE GENOMIC DNA]</scope>
    <source>
        <strain evidence="2 3">NEAU-LLE</strain>
    </source>
</reference>
<keyword evidence="2" id="KW-0808">Transferase</keyword>
<evidence type="ECO:0000313" key="2">
    <source>
        <dbReference type="EMBL" id="REJ05041.1"/>
    </source>
</evidence>
<organism evidence="2 3">
    <name type="scientific">Microbacterium bovistercoris</name>
    <dbReference type="NCBI Taxonomy" id="2293570"/>
    <lineage>
        <taxon>Bacteria</taxon>
        <taxon>Bacillati</taxon>
        <taxon>Actinomycetota</taxon>
        <taxon>Actinomycetes</taxon>
        <taxon>Micrococcales</taxon>
        <taxon>Microbacteriaceae</taxon>
        <taxon>Microbacterium</taxon>
    </lineage>
</organism>
<dbReference type="SUPFAM" id="SSF55729">
    <property type="entry name" value="Acyl-CoA N-acyltransferases (Nat)"/>
    <property type="match status" value="1"/>
</dbReference>
<dbReference type="Pfam" id="PF14542">
    <property type="entry name" value="Acetyltransf_CG"/>
    <property type="match status" value="1"/>
</dbReference>
<dbReference type="Proteomes" id="UP000262172">
    <property type="component" value="Unassembled WGS sequence"/>
</dbReference>
<dbReference type="PROSITE" id="PS51729">
    <property type="entry name" value="GNAT_YJDJ"/>
    <property type="match status" value="1"/>
</dbReference>
<comment type="caution">
    <text evidence="2">The sequence shown here is derived from an EMBL/GenBank/DDBJ whole genome shotgun (WGS) entry which is preliminary data.</text>
</comment>
<protein>
    <submittedName>
        <fullName evidence="2">N-acetyltransferase</fullName>
    </submittedName>
</protein>
<sequence>MHDGALVSVLDYRDDGRTVALTRAYTIPTFRGHGYAAVVTEGAVADIESRGDRVIDPVCWYVADWFDAHPEKQGLLRRR</sequence>
<dbReference type="Gene3D" id="3.40.630.30">
    <property type="match status" value="1"/>
</dbReference>
<accession>A0A371NS59</accession>